<evidence type="ECO:0000313" key="2">
    <source>
        <dbReference type="Proteomes" id="UP000266744"/>
    </source>
</evidence>
<organism evidence="1 2">
    <name type="scientific">Yersinia entomophaga</name>
    <dbReference type="NCBI Taxonomy" id="935293"/>
    <lineage>
        <taxon>Bacteria</taxon>
        <taxon>Pseudomonadati</taxon>
        <taxon>Pseudomonadota</taxon>
        <taxon>Gammaproteobacteria</taxon>
        <taxon>Enterobacterales</taxon>
        <taxon>Yersiniaceae</taxon>
        <taxon>Yersinia</taxon>
    </lineage>
</organism>
<protein>
    <submittedName>
        <fullName evidence="1">Protein psaE</fullName>
    </submittedName>
</protein>
<keyword evidence="2" id="KW-1185">Reference proteome</keyword>
<sequence>MRLYYFSLGNDFSLGSFAQYIANMFDGTRKKYRRNHAIQPASTEQIIAGNHVIGAVIQVFR</sequence>
<reference evidence="1 2" key="1">
    <citation type="journal article" date="2016" name="Toxins">
        <title>The Draft Genome Sequence of the Yersinia entomophaga Entomopathogenic Type Strain MH96T.</title>
        <authorList>
            <person name="Hurst M.R."/>
            <person name="Beattie A."/>
            <person name="Altermann E."/>
            <person name="Moraga R.M."/>
            <person name="Harper L.A."/>
            <person name="Calder J."/>
            <person name="Laugraud A."/>
        </authorList>
    </citation>
    <scope>NUCLEOTIDE SEQUENCE [LARGE SCALE GENOMIC DNA]</scope>
    <source>
        <strain evidence="1 2">MH96</strain>
    </source>
</reference>
<name>A0ABM6BPA5_YERET</name>
<dbReference type="EMBL" id="CP010029">
    <property type="protein sequence ID" value="ANI31543.1"/>
    <property type="molecule type" value="Genomic_DNA"/>
</dbReference>
<gene>
    <name evidence="1" type="ORF">PL78_17170</name>
</gene>
<dbReference type="Proteomes" id="UP000266744">
    <property type="component" value="Chromosome"/>
</dbReference>
<proteinExistence type="predicted"/>
<accession>A0ABM6BPA5</accession>
<evidence type="ECO:0000313" key="1">
    <source>
        <dbReference type="EMBL" id="ANI31543.1"/>
    </source>
</evidence>